<accession>A0A4Z2IE91</accession>
<feature type="region of interest" description="Disordered" evidence="1">
    <location>
        <begin position="35"/>
        <end position="65"/>
    </location>
</feature>
<dbReference type="EMBL" id="SRLO01000096">
    <property type="protein sequence ID" value="TNN76081.1"/>
    <property type="molecule type" value="Genomic_DNA"/>
</dbReference>
<dbReference type="Proteomes" id="UP000314294">
    <property type="component" value="Unassembled WGS sequence"/>
</dbReference>
<gene>
    <name evidence="2" type="ORF">EYF80_013612</name>
</gene>
<protein>
    <submittedName>
        <fullName evidence="2">Uncharacterized protein</fullName>
    </submittedName>
</protein>
<organism evidence="2 3">
    <name type="scientific">Liparis tanakae</name>
    <name type="common">Tanaka's snailfish</name>
    <dbReference type="NCBI Taxonomy" id="230148"/>
    <lineage>
        <taxon>Eukaryota</taxon>
        <taxon>Metazoa</taxon>
        <taxon>Chordata</taxon>
        <taxon>Craniata</taxon>
        <taxon>Vertebrata</taxon>
        <taxon>Euteleostomi</taxon>
        <taxon>Actinopterygii</taxon>
        <taxon>Neopterygii</taxon>
        <taxon>Teleostei</taxon>
        <taxon>Neoteleostei</taxon>
        <taxon>Acanthomorphata</taxon>
        <taxon>Eupercaria</taxon>
        <taxon>Perciformes</taxon>
        <taxon>Cottioidei</taxon>
        <taxon>Cottales</taxon>
        <taxon>Liparidae</taxon>
        <taxon>Liparis</taxon>
    </lineage>
</organism>
<sequence>MKGKQHVAACLGADEALRWDRFPVNTNFKWEAEDLTLLSPAPQKKPPQQTQRKKPARSPSGAESN</sequence>
<reference evidence="2 3" key="1">
    <citation type="submission" date="2019-03" db="EMBL/GenBank/DDBJ databases">
        <title>First draft genome of Liparis tanakae, snailfish: a comprehensive survey of snailfish specific genes.</title>
        <authorList>
            <person name="Kim W."/>
            <person name="Song I."/>
            <person name="Jeong J.-H."/>
            <person name="Kim D."/>
            <person name="Kim S."/>
            <person name="Ryu S."/>
            <person name="Song J.Y."/>
            <person name="Lee S.K."/>
        </authorList>
    </citation>
    <scope>NUCLEOTIDE SEQUENCE [LARGE SCALE GENOMIC DNA]</scope>
    <source>
        <tissue evidence="2">Muscle</tissue>
    </source>
</reference>
<evidence type="ECO:0000313" key="3">
    <source>
        <dbReference type="Proteomes" id="UP000314294"/>
    </source>
</evidence>
<proteinExistence type="predicted"/>
<dbReference type="AlphaFoldDB" id="A0A4Z2IE91"/>
<comment type="caution">
    <text evidence="2">The sequence shown here is derived from an EMBL/GenBank/DDBJ whole genome shotgun (WGS) entry which is preliminary data.</text>
</comment>
<evidence type="ECO:0000313" key="2">
    <source>
        <dbReference type="EMBL" id="TNN76081.1"/>
    </source>
</evidence>
<name>A0A4Z2IE91_9TELE</name>
<evidence type="ECO:0000256" key="1">
    <source>
        <dbReference type="SAM" id="MobiDB-lite"/>
    </source>
</evidence>
<keyword evidence="3" id="KW-1185">Reference proteome</keyword>